<dbReference type="Proteomes" id="UP000663834">
    <property type="component" value="Unassembled WGS sequence"/>
</dbReference>
<reference evidence="2" key="1">
    <citation type="submission" date="2021-02" db="EMBL/GenBank/DDBJ databases">
        <authorList>
            <person name="Nowell W R."/>
        </authorList>
    </citation>
    <scope>NUCLEOTIDE SEQUENCE</scope>
</reference>
<dbReference type="EMBL" id="CAJNOV010010961">
    <property type="protein sequence ID" value="CAF1431749.1"/>
    <property type="molecule type" value="Genomic_DNA"/>
</dbReference>
<comment type="caution">
    <text evidence="2">The sequence shown here is derived from an EMBL/GenBank/DDBJ whole genome shotgun (WGS) entry which is preliminary data.</text>
</comment>
<evidence type="ECO:0000313" key="3">
    <source>
        <dbReference type="EMBL" id="CAF3857599.1"/>
    </source>
</evidence>
<protein>
    <submittedName>
        <fullName evidence="2">Uncharacterized protein</fullName>
    </submittedName>
</protein>
<organism evidence="2 5">
    <name type="scientific">Rotaria magnacalcarata</name>
    <dbReference type="NCBI Taxonomy" id="392030"/>
    <lineage>
        <taxon>Eukaryota</taxon>
        <taxon>Metazoa</taxon>
        <taxon>Spiralia</taxon>
        <taxon>Gnathifera</taxon>
        <taxon>Rotifera</taxon>
        <taxon>Eurotatoria</taxon>
        <taxon>Bdelloidea</taxon>
        <taxon>Philodinida</taxon>
        <taxon>Philodinidae</taxon>
        <taxon>Rotaria</taxon>
    </lineage>
</organism>
<proteinExistence type="predicted"/>
<dbReference type="EMBL" id="CAJNOW010021570">
    <property type="protein sequence ID" value="CAF1684732.1"/>
    <property type="molecule type" value="Genomic_DNA"/>
</dbReference>
<evidence type="ECO:0000313" key="5">
    <source>
        <dbReference type="Proteomes" id="UP000663834"/>
    </source>
</evidence>
<accession>A0A816HEN7</accession>
<gene>
    <name evidence="3" type="ORF">BYL167_LOCUS6203</name>
    <name evidence="1" type="ORF">CJN711_LOCUS23610</name>
    <name evidence="4" type="ORF">GIL414_LOCUS5230</name>
    <name evidence="2" type="ORF">KQP761_LOCUS38062</name>
</gene>
<dbReference type="EMBL" id="CAJOBH010001490">
    <property type="protein sequence ID" value="CAF3857599.1"/>
    <property type="molecule type" value="Genomic_DNA"/>
</dbReference>
<sequence length="112" mass="12965">MSHFSGNTRFAIIMERESDDKTLVIKARRHTCTPAAISYILPHQNERRKVSCGTSTDHVMSLDGDKMKKLNKVIKKKPNAVTHVEKFSVENQLKNDYNRLNSDLWSSKIMRF</sequence>
<evidence type="ECO:0000313" key="4">
    <source>
        <dbReference type="EMBL" id="CAF3874905.1"/>
    </source>
</evidence>
<dbReference type="Proteomes" id="UP000663855">
    <property type="component" value="Unassembled WGS sequence"/>
</dbReference>
<evidence type="ECO:0000313" key="2">
    <source>
        <dbReference type="EMBL" id="CAF1684732.1"/>
    </source>
</evidence>
<dbReference type="Proteomes" id="UP000681967">
    <property type="component" value="Unassembled WGS sequence"/>
</dbReference>
<dbReference type="Proteomes" id="UP000681720">
    <property type="component" value="Unassembled WGS sequence"/>
</dbReference>
<dbReference type="EMBL" id="CAJOBJ010001353">
    <property type="protein sequence ID" value="CAF3874905.1"/>
    <property type="molecule type" value="Genomic_DNA"/>
</dbReference>
<dbReference type="AlphaFoldDB" id="A0A816HEN7"/>
<name>A0A816HEN7_9BILA</name>
<evidence type="ECO:0000313" key="1">
    <source>
        <dbReference type="EMBL" id="CAF1431749.1"/>
    </source>
</evidence>